<name>A0ACB9C5P4_ARCLA</name>
<gene>
    <name evidence="1" type="ORF">L6452_18201</name>
</gene>
<dbReference type="Proteomes" id="UP001055879">
    <property type="component" value="Linkage Group LG05"/>
</dbReference>
<reference evidence="2" key="1">
    <citation type="journal article" date="2022" name="Mol. Ecol. Resour.">
        <title>The genomes of chicory, endive, great burdock and yacon provide insights into Asteraceae palaeo-polyploidization history and plant inulin production.</title>
        <authorList>
            <person name="Fan W."/>
            <person name="Wang S."/>
            <person name="Wang H."/>
            <person name="Wang A."/>
            <person name="Jiang F."/>
            <person name="Liu H."/>
            <person name="Zhao H."/>
            <person name="Xu D."/>
            <person name="Zhang Y."/>
        </authorList>
    </citation>
    <scope>NUCLEOTIDE SEQUENCE [LARGE SCALE GENOMIC DNA]</scope>
    <source>
        <strain evidence="2">cv. Niubang</strain>
    </source>
</reference>
<sequence length="570" mass="66169">MVLLQQLILKEMATPEHDITLQENTKTVTQLARPLTNFPPSMWGDRFLSFTLVNSELEAYAQAIEEPKEDIRRLIINPTIALNAKLGLIYSIYRLGLTYLFREEIDGQLHKLFNEITVQDYHEIELHTISVHFQVFRNHGYKLCCDVFSKFKDSGSSAWKEDITTDVRGMLGLYESSQLRTRGECILDEAFTFTKSKLNSLEKTLEGNLSRQVKHALRRPFHRGIPMVEAKLYLFNYEEECSTYGSLLKLAKVHFNYLQLLQKEELRIVSKWWKDMNFQVVTPYARDRIPELYVWILALFLEPYYSQVRIITTKIITLVLVLDDTCDAYATIEEFRLLTHAINRWEISAMEQLPEYMKPFYKIILDEYALLEEQLAKEGRANLVYASKQGFQELARAYLQEEEWRSTGEVPSFEDYMKIGLVTSTHDLLSKSALIGMGKIVTEEALAWYKSHPKILIASESISRLHDDVMTFEFERERANTVTGVEAYTKTFGVSENVAVEEIKKMVENAWKDINEGCLKPTEVPMDLLAPIVNLARMIDVAYKYNDGFTFPEETFKEYIILLFLTSVPI</sequence>
<keyword evidence="2" id="KW-1185">Reference proteome</keyword>
<evidence type="ECO:0000313" key="1">
    <source>
        <dbReference type="EMBL" id="KAI3729540.1"/>
    </source>
</evidence>
<dbReference type="EMBL" id="CM042051">
    <property type="protein sequence ID" value="KAI3729540.1"/>
    <property type="molecule type" value="Genomic_DNA"/>
</dbReference>
<evidence type="ECO:0000313" key="2">
    <source>
        <dbReference type="Proteomes" id="UP001055879"/>
    </source>
</evidence>
<comment type="caution">
    <text evidence="1">The sequence shown here is derived from an EMBL/GenBank/DDBJ whole genome shotgun (WGS) entry which is preliminary data.</text>
</comment>
<proteinExistence type="predicted"/>
<organism evidence="1 2">
    <name type="scientific">Arctium lappa</name>
    <name type="common">Greater burdock</name>
    <name type="synonym">Lappa major</name>
    <dbReference type="NCBI Taxonomy" id="4217"/>
    <lineage>
        <taxon>Eukaryota</taxon>
        <taxon>Viridiplantae</taxon>
        <taxon>Streptophyta</taxon>
        <taxon>Embryophyta</taxon>
        <taxon>Tracheophyta</taxon>
        <taxon>Spermatophyta</taxon>
        <taxon>Magnoliopsida</taxon>
        <taxon>eudicotyledons</taxon>
        <taxon>Gunneridae</taxon>
        <taxon>Pentapetalae</taxon>
        <taxon>asterids</taxon>
        <taxon>campanulids</taxon>
        <taxon>Asterales</taxon>
        <taxon>Asteraceae</taxon>
        <taxon>Carduoideae</taxon>
        <taxon>Cardueae</taxon>
        <taxon>Arctiinae</taxon>
        <taxon>Arctium</taxon>
    </lineage>
</organism>
<accession>A0ACB9C5P4</accession>
<reference evidence="1 2" key="2">
    <citation type="journal article" date="2022" name="Mol. Ecol. Resour.">
        <title>The genomes of chicory, endive, great burdock and yacon provide insights into Asteraceae paleo-polyploidization history and plant inulin production.</title>
        <authorList>
            <person name="Fan W."/>
            <person name="Wang S."/>
            <person name="Wang H."/>
            <person name="Wang A."/>
            <person name="Jiang F."/>
            <person name="Liu H."/>
            <person name="Zhao H."/>
            <person name="Xu D."/>
            <person name="Zhang Y."/>
        </authorList>
    </citation>
    <scope>NUCLEOTIDE SEQUENCE [LARGE SCALE GENOMIC DNA]</scope>
    <source>
        <strain evidence="2">cv. Niubang</strain>
    </source>
</reference>
<protein>
    <submittedName>
        <fullName evidence="1">Uncharacterized protein</fullName>
    </submittedName>
</protein>